<dbReference type="EMBL" id="JAUSUB010000002">
    <property type="protein sequence ID" value="MDQ0268683.1"/>
    <property type="molecule type" value="Genomic_DNA"/>
</dbReference>
<feature type="transmembrane region" description="Helical" evidence="1">
    <location>
        <begin position="97"/>
        <end position="116"/>
    </location>
</feature>
<evidence type="ECO:0000256" key="1">
    <source>
        <dbReference type="SAM" id="Phobius"/>
    </source>
</evidence>
<dbReference type="Proteomes" id="UP001238088">
    <property type="component" value="Unassembled WGS sequence"/>
</dbReference>
<protein>
    <submittedName>
        <fullName evidence="2">Uncharacterized protein</fullName>
    </submittedName>
</protein>
<keyword evidence="1" id="KW-0472">Membrane</keyword>
<evidence type="ECO:0000313" key="3">
    <source>
        <dbReference type="Proteomes" id="UP001238088"/>
    </source>
</evidence>
<gene>
    <name evidence="2" type="ORF">J2S17_000552</name>
</gene>
<keyword evidence="1" id="KW-1133">Transmembrane helix</keyword>
<comment type="caution">
    <text evidence="2">The sequence shown here is derived from an EMBL/GenBank/DDBJ whole genome shotgun (WGS) entry which is preliminary data.</text>
</comment>
<dbReference type="RefSeq" id="WP_307471650.1">
    <property type="nucleotide sequence ID" value="NZ_JAUSUB010000002.1"/>
</dbReference>
<keyword evidence="1" id="KW-0812">Transmembrane</keyword>
<name>A0ABU0AE09_9BACI</name>
<proteinExistence type="predicted"/>
<accession>A0ABU0AE09</accession>
<feature type="transmembrane region" description="Helical" evidence="1">
    <location>
        <begin position="122"/>
        <end position="143"/>
    </location>
</feature>
<evidence type="ECO:0000313" key="2">
    <source>
        <dbReference type="EMBL" id="MDQ0268683.1"/>
    </source>
</evidence>
<reference evidence="2 3" key="1">
    <citation type="submission" date="2023-07" db="EMBL/GenBank/DDBJ databases">
        <title>Genomic Encyclopedia of Type Strains, Phase IV (KMG-IV): sequencing the most valuable type-strain genomes for metagenomic binning, comparative biology and taxonomic classification.</title>
        <authorList>
            <person name="Goeker M."/>
        </authorList>
    </citation>
    <scope>NUCLEOTIDE SEQUENCE [LARGE SCALE GENOMIC DNA]</scope>
    <source>
        <strain evidence="2 3">DSM 23494</strain>
    </source>
</reference>
<keyword evidence="3" id="KW-1185">Reference proteome</keyword>
<sequence>MFGIGLKKRIKLLENRLNIILSDNEDNTCFEKRIEKIILIGDDEEILELIDQFSELNHFSLTSYYNLHKHLDKLDEYVLVGGIARLRGLEEELDSSIHLTPAATVLVIFITAYVALSQSTNSIGMAFLALFASCCFIAIVFKWSNKNRKGRKRIVYFRHLLEYQLSNKITKK</sequence>
<organism evidence="2 3">
    <name type="scientific">Cytobacillus purgationiresistens</name>
    <dbReference type="NCBI Taxonomy" id="863449"/>
    <lineage>
        <taxon>Bacteria</taxon>
        <taxon>Bacillati</taxon>
        <taxon>Bacillota</taxon>
        <taxon>Bacilli</taxon>
        <taxon>Bacillales</taxon>
        <taxon>Bacillaceae</taxon>
        <taxon>Cytobacillus</taxon>
    </lineage>
</organism>